<feature type="signal peptide" evidence="1">
    <location>
        <begin position="1"/>
        <end position="21"/>
    </location>
</feature>
<organism evidence="2 3">
    <name type="scientific">Shimia thalassica</name>
    <dbReference type="NCBI Taxonomy" id="1715693"/>
    <lineage>
        <taxon>Bacteria</taxon>
        <taxon>Pseudomonadati</taxon>
        <taxon>Pseudomonadota</taxon>
        <taxon>Alphaproteobacteria</taxon>
        <taxon>Rhodobacterales</taxon>
        <taxon>Roseobacteraceae</taxon>
    </lineage>
</organism>
<keyword evidence="3" id="KW-1185">Reference proteome</keyword>
<proteinExistence type="predicted"/>
<evidence type="ECO:0000256" key="1">
    <source>
        <dbReference type="SAM" id="SignalP"/>
    </source>
</evidence>
<dbReference type="Proteomes" id="UP000051870">
    <property type="component" value="Unassembled WGS sequence"/>
</dbReference>
<evidence type="ECO:0000313" key="3">
    <source>
        <dbReference type="Proteomes" id="UP000051870"/>
    </source>
</evidence>
<dbReference type="PANTHER" id="PTHR36057:SF1">
    <property type="entry name" value="LIPOPROTEIN LIPID ATTACHMENT SITE-LIKE PROTEIN, PUTATIVE (DUF1223)-RELATED"/>
    <property type="match status" value="1"/>
</dbReference>
<feature type="chain" id="PRO_5006065300" evidence="1">
    <location>
        <begin position="22"/>
        <end position="232"/>
    </location>
</feature>
<accession>A0A0P1II16</accession>
<dbReference type="EMBL" id="CYTW01000002">
    <property type="protein sequence ID" value="CUK02512.1"/>
    <property type="molecule type" value="Genomic_DNA"/>
</dbReference>
<dbReference type="SUPFAM" id="SSF52833">
    <property type="entry name" value="Thioredoxin-like"/>
    <property type="match status" value="1"/>
</dbReference>
<dbReference type="RefSeq" id="WP_058311752.1">
    <property type="nucleotide sequence ID" value="NZ_CYTW01000002.1"/>
</dbReference>
<reference evidence="3" key="1">
    <citation type="submission" date="2015-09" db="EMBL/GenBank/DDBJ databases">
        <authorList>
            <person name="Rodrigo-Torres Lidia"/>
            <person name="Arahal R.David."/>
        </authorList>
    </citation>
    <scope>NUCLEOTIDE SEQUENCE [LARGE SCALE GENOMIC DNA]</scope>
    <source>
        <strain evidence="3">CECT 7735</strain>
    </source>
</reference>
<dbReference type="PANTHER" id="PTHR36057">
    <property type="match status" value="1"/>
</dbReference>
<protein>
    <submittedName>
        <fullName evidence="2">Putative secreted protein</fullName>
    </submittedName>
</protein>
<evidence type="ECO:0000313" key="2">
    <source>
        <dbReference type="EMBL" id="CUK02512.1"/>
    </source>
</evidence>
<keyword evidence="1" id="KW-0732">Signal</keyword>
<dbReference type="STRING" id="1715693.PH7735_02599"/>
<dbReference type="InterPro" id="IPR036249">
    <property type="entry name" value="Thioredoxin-like_sf"/>
</dbReference>
<name>A0A0P1II16_9RHOB</name>
<dbReference type="GeneID" id="83881613"/>
<sequence>MGAVIRFATLIWLAVSAPLMAQNNPVVVELYTSQGCSSCPPADAFFHDSLSGRDDVIALSLHVDYWDYIGWKDSFASPAYTKRQKAYATAAGHRSVYTPQMIIAGQDHVVGNKPGKVNDLIEAHKQMRSAIAISMQRKGNSVVINVESSGARDDMIVHLIRYKPKENVSIKRGENAGRTVTYSNIVDDWDVLAEWDGRKPLQIKAPAKGDNPVVALVQKAGNGPILAAARIK</sequence>
<gene>
    <name evidence="2" type="ORF">PH7735_02599</name>
</gene>
<dbReference type="InterPro" id="IPR010634">
    <property type="entry name" value="DUF1223"/>
</dbReference>
<dbReference type="AlphaFoldDB" id="A0A0P1II16"/>
<dbReference type="Pfam" id="PF06764">
    <property type="entry name" value="DUF1223"/>
    <property type="match status" value="1"/>
</dbReference>